<dbReference type="SUPFAM" id="SSF46689">
    <property type="entry name" value="Homeodomain-like"/>
    <property type="match status" value="1"/>
</dbReference>
<evidence type="ECO:0000313" key="6">
    <source>
        <dbReference type="Proteomes" id="UP000609346"/>
    </source>
</evidence>
<evidence type="ECO:0000259" key="4">
    <source>
        <dbReference type="PROSITE" id="PS01124"/>
    </source>
</evidence>
<dbReference type="InterPro" id="IPR009057">
    <property type="entry name" value="Homeodomain-like_sf"/>
</dbReference>
<gene>
    <name evidence="5" type="ORF">H8B09_07445</name>
</gene>
<name>A0ABR8MSG2_9BACL</name>
<evidence type="ECO:0000256" key="1">
    <source>
        <dbReference type="ARBA" id="ARBA00023015"/>
    </source>
</evidence>
<evidence type="ECO:0000256" key="2">
    <source>
        <dbReference type="ARBA" id="ARBA00023125"/>
    </source>
</evidence>
<keyword evidence="6" id="KW-1185">Reference proteome</keyword>
<comment type="caution">
    <text evidence="5">The sequence shown here is derived from an EMBL/GenBank/DDBJ whole genome shotgun (WGS) entry which is preliminary data.</text>
</comment>
<dbReference type="InterPro" id="IPR018060">
    <property type="entry name" value="HTH_AraC"/>
</dbReference>
<protein>
    <submittedName>
        <fullName evidence="5">AraC family transcriptional regulator</fullName>
    </submittedName>
</protein>
<dbReference type="PRINTS" id="PR00032">
    <property type="entry name" value="HTHARAC"/>
</dbReference>
<proteinExistence type="predicted"/>
<evidence type="ECO:0000256" key="3">
    <source>
        <dbReference type="ARBA" id="ARBA00023163"/>
    </source>
</evidence>
<dbReference type="Pfam" id="PF00165">
    <property type="entry name" value="HTH_AraC"/>
    <property type="match status" value="1"/>
</dbReference>
<keyword evidence="1" id="KW-0805">Transcription regulation</keyword>
<keyword evidence="2" id="KW-0238">DNA-binding</keyword>
<reference evidence="5 6" key="1">
    <citation type="submission" date="2020-09" db="EMBL/GenBank/DDBJ databases">
        <title>Paenibacillus sp. strain PR3 16S rRNA gene Genome sequencing and assembly.</title>
        <authorList>
            <person name="Kim J."/>
        </authorList>
    </citation>
    <scope>NUCLEOTIDE SEQUENCE [LARGE SCALE GENOMIC DNA]</scope>
    <source>
        <strain evidence="5 6">PR3</strain>
    </source>
</reference>
<accession>A0ABR8MSG2</accession>
<dbReference type="PROSITE" id="PS01124">
    <property type="entry name" value="HTH_ARAC_FAMILY_2"/>
    <property type="match status" value="1"/>
</dbReference>
<dbReference type="EMBL" id="JACXZA010000002">
    <property type="protein sequence ID" value="MBD3918580.1"/>
    <property type="molecule type" value="Genomic_DNA"/>
</dbReference>
<sequence length="52" mass="6281">MFELNVLKNFLRRATYGFMRVCQRVGYTDTTHFSKLFEKITGCKPSEYRKRI</sequence>
<organism evidence="5 6">
    <name type="scientific">Paenibacillus terricola</name>
    <dbReference type="NCBI Taxonomy" id="2763503"/>
    <lineage>
        <taxon>Bacteria</taxon>
        <taxon>Bacillati</taxon>
        <taxon>Bacillota</taxon>
        <taxon>Bacilli</taxon>
        <taxon>Bacillales</taxon>
        <taxon>Paenibacillaceae</taxon>
        <taxon>Paenibacillus</taxon>
    </lineage>
</organism>
<dbReference type="InterPro" id="IPR020449">
    <property type="entry name" value="Tscrpt_reg_AraC-type_HTH"/>
</dbReference>
<evidence type="ECO:0000313" key="5">
    <source>
        <dbReference type="EMBL" id="MBD3918580.1"/>
    </source>
</evidence>
<feature type="domain" description="HTH araC/xylS-type" evidence="4">
    <location>
        <begin position="1"/>
        <end position="51"/>
    </location>
</feature>
<keyword evidence="3" id="KW-0804">Transcription</keyword>
<dbReference type="Gene3D" id="1.10.10.60">
    <property type="entry name" value="Homeodomain-like"/>
    <property type="match status" value="1"/>
</dbReference>
<dbReference type="Proteomes" id="UP000609346">
    <property type="component" value="Unassembled WGS sequence"/>
</dbReference>